<evidence type="ECO:0000256" key="7">
    <source>
        <dbReference type="RuleBase" id="RU003639"/>
    </source>
</evidence>
<evidence type="ECO:0000256" key="8">
    <source>
        <dbReference type="SAM" id="Phobius"/>
    </source>
</evidence>
<dbReference type="PANTHER" id="PTHR11058:SF9">
    <property type="entry name" value="NADH-UBIQUINONE OXIDOREDUCTASE CHAIN 3"/>
    <property type="match status" value="1"/>
</dbReference>
<dbReference type="GO" id="GO:0030964">
    <property type="term" value="C:NADH dehydrogenase complex"/>
    <property type="evidence" value="ECO:0007669"/>
    <property type="project" value="TreeGrafter"/>
</dbReference>
<evidence type="ECO:0000313" key="9">
    <source>
        <dbReference type="EMBL" id="SDQ26116.1"/>
    </source>
</evidence>
<feature type="transmembrane region" description="Helical" evidence="8">
    <location>
        <begin position="90"/>
        <end position="108"/>
    </location>
</feature>
<dbReference type="EMBL" id="FNKO01000001">
    <property type="protein sequence ID" value="SDQ26116.1"/>
    <property type="molecule type" value="Genomic_DNA"/>
</dbReference>
<keyword evidence="7" id="KW-0520">NAD</keyword>
<dbReference type="RefSeq" id="WP_017974996.1">
    <property type="nucleotide sequence ID" value="NZ_FNKO01000001.1"/>
</dbReference>
<dbReference type="GO" id="GO:0048038">
    <property type="term" value="F:quinone binding"/>
    <property type="evidence" value="ECO:0007669"/>
    <property type="project" value="UniProtKB-KW"/>
</dbReference>
<name>A0A1H0ZG85_9ACTN</name>
<dbReference type="GO" id="GO:0008137">
    <property type="term" value="F:NADH dehydrogenase (ubiquinone) activity"/>
    <property type="evidence" value="ECO:0007669"/>
    <property type="project" value="InterPro"/>
</dbReference>
<protein>
    <recommendedName>
        <fullName evidence="7">NADH-quinone oxidoreductase subunit</fullName>
        <ecNumber evidence="7">7.1.1.-</ecNumber>
    </recommendedName>
</protein>
<dbReference type="STRING" id="995062.SAMN04489718_1012"/>
<keyword evidence="5 8" id="KW-1133">Transmembrane helix</keyword>
<comment type="subcellular location">
    <subcellularLocation>
        <location evidence="7">Cell membrane</location>
        <topology evidence="7">Multi-pass membrane protein</topology>
    </subcellularLocation>
    <subcellularLocation>
        <location evidence="1">Membrane</location>
    </subcellularLocation>
</comment>
<evidence type="ECO:0000313" key="10">
    <source>
        <dbReference type="Proteomes" id="UP000199301"/>
    </source>
</evidence>
<comment type="similarity">
    <text evidence="2 7">Belongs to the complex I subunit 3 family.</text>
</comment>
<dbReference type="EC" id="7.1.1.-" evidence="7"/>
<dbReference type="InterPro" id="IPR038430">
    <property type="entry name" value="NDAH_ubi_oxred_su3_sf"/>
</dbReference>
<evidence type="ECO:0000256" key="2">
    <source>
        <dbReference type="ARBA" id="ARBA00008472"/>
    </source>
</evidence>
<keyword evidence="6 8" id="KW-0472">Membrane</keyword>
<accession>A0A1H0ZG85</accession>
<evidence type="ECO:0000256" key="5">
    <source>
        <dbReference type="ARBA" id="ARBA00022989"/>
    </source>
</evidence>
<sequence>MGGFGAALVLLGVGVLLLGAVYGLAWALAVRPSGAAVDQFLSGHEPVEHAFCRFHVRWYALAMVYLAFEMEMLFMYPWTLVVSAVGTKAVVEMFVFLGVLLVGVVYAWREGALRWD</sequence>
<keyword evidence="3" id="KW-0813">Transport</keyword>
<dbReference type="Proteomes" id="UP000199301">
    <property type="component" value="Unassembled WGS sequence"/>
</dbReference>
<proteinExistence type="inferred from homology"/>
<dbReference type="PANTHER" id="PTHR11058">
    <property type="entry name" value="NADH-UBIQUINONE OXIDOREDUCTASE CHAIN 3"/>
    <property type="match status" value="1"/>
</dbReference>
<evidence type="ECO:0000256" key="1">
    <source>
        <dbReference type="ARBA" id="ARBA00004370"/>
    </source>
</evidence>
<comment type="catalytic activity">
    <reaction evidence="7">
        <text>a quinone + NADH + 5 H(+)(in) = a quinol + NAD(+) + 4 H(+)(out)</text>
        <dbReference type="Rhea" id="RHEA:57888"/>
        <dbReference type="ChEBI" id="CHEBI:15378"/>
        <dbReference type="ChEBI" id="CHEBI:24646"/>
        <dbReference type="ChEBI" id="CHEBI:57540"/>
        <dbReference type="ChEBI" id="CHEBI:57945"/>
        <dbReference type="ChEBI" id="CHEBI:132124"/>
    </reaction>
</comment>
<dbReference type="Gene3D" id="1.20.58.1610">
    <property type="entry name" value="NADH:ubiquinone/plastoquinone oxidoreductase, chain 3"/>
    <property type="match status" value="1"/>
</dbReference>
<evidence type="ECO:0000256" key="6">
    <source>
        <dbReference type="ARBA" id="ARBA00023136"/>
    </source>
</evidence>
<comment type="function">
    <text evidence="7">NDH-1 shuttles electrons from NADH, via FMN and iron-sulfur (Fe-S) centers, to quinones in the respiratory chain.</text>
</comment>
<keyword evidence="7" id="KW-0874">Quinone</keyword>
<keyword evidence="4 7" id="KW-0812">Transmembrane</keyword>
<keyword evidence="10" id="KW-1185">Reference proteome</keyword>
<dbReference type="InterPro" id="IPR000440">
    <property type="entry name" value="NADH_UbQ/plastoQ_OxRdtase_su3"/>
</dbReference>
<dbReference type="OrthoDB" id="9791970at2"/>
<evidence type="ECO:0000256" key="3">
    <source>
        <dbReference type="ARBA" id="ARBA00022448"/>
    </source>
</evidence>
<reference evidence="10" key="1">
    <citation type="submission" date="2016-10" db="EMBL/GenBank/DDBJ databases">
        <authorList>
            <person name="Varghese N."/>
            <person name="Submissions S."/>
        </authorList>
    </citation>
    <scope>NUCLEOTIDE SEQUENCE [LARGE SCALE GENOMIC DNA]</scope>
    <source>
        <strain evidence="10">DSM 45459</strain>
    </source>
</reference>
<gene>
    <name evidence="9" type="ORF">SAMN04489718_1012</name>
</gene>
<evidence type="ECO:0000256" key="4">
    <source>
        <dbReference type="ARBA" id="ARBA00022692"/>
    </source>
</evidence>
<dbReference type="Pfam" id="PF00507">
    <property type="entry name" value="Oxidored_q4"/>
    <property type="match status" value="1"/>
</dbReference>
<dbReference type="AlphaFoldDB" id="A0A1H0ZG85"/>
<feature type="transmembrane region" description="Helical" evidence="8">
    <location>
        <begin position="59"/>
        <end position="78"/>
    </location>
</feature>
<dbReference type="GO" id="GO:0005886">
    <property type="term" value="C:plasma membrane"/>
    <property type="evidence" value="ECO:0007669"/>
    <property type="project" value="UniProtKB-SubCell"/>
</dbReference>
<organism evidence="9 10">
    <name type="scientific">Actinopolyspora saharensis</name>
    <dbReference type="NCBI Taxonomy" id="995062"/>
    <lineage>
        <taxon>Bacteria</taxon>
        <taxon>Bacillati</taxon>
        <taxon>Actinomycetota</taxon>
        <taxon>Actinomycetes</taxon>
        <taxon>Actinopolysporales</taxon>
        <taxon>Actinopolysporaceae</taxon>
        <taxon>Actinopolyspora</taxon>
    </lineage>
</organism>